<dbReference type="EC" id="6.1.1.3" evidence="13"/>
<sequence length="583" mass="67538">MNQNDNYLASLRHSCAHLLAAAVKDLYPGAHNAIGPSIENGFYQDFDMGKWSVSEADLPKIEKRMRELLKNWRPFKEKEVTVDQALKDFANNPYKIELIKDFAKEGKKITENNPGNFLDLCKGGHSRNPKEELKNFRLLSIAGAYWRGDEKKKMLTRIYGTLFSTKDELDKYLWQLEETKKRDHRKLGEKLELFTISEKVGQGLILWLPKGTIIKDELEKFAKKTEKDWGYHRVSTPVITKSGLYYTSGHLPYYKKDMYPSMKVDKNEEYYLKPMNCPHHHMIFAARSRSYKDLPLRLAEYGLCYRYEASGELFGLMRVRGMAQNDAHIYCTLDQAVDEFVAVMKLHEYYYKILDITEYHLELALRDPKNKKKYHGDEKMWDIAEKLMRKAVAKTNINMVEQVGNAAFYGPKIDFIVKSSIGREFAVSTNQIDMYMGQRFNLKYIDNKGVTQTPVIIHRAPLGSHERFIGFLIEHYNGAFPLWLSPVQVTILPVSVKQIEYSQKVGDTLNKAGLRVELDSENKTIGAKIRESTLQKNPYMVIIGDRELQLDKVSVRARDGKDLGMMNINQFITKLKSQIEKFL</sequence>
<keyword evidence="9 13" id="KW-0694">RNA-binding</keyword>
<evidence type="ECO:0000256" key="9">
    <source>
        <dbReference type="ARBA" id="ARBA00022884"/>
    </source>
</evidence>
<comment type="caution">
    <text evidence="13">Lacks conserved residue(s) required for the propagation of feature annotation.</text>
</comment>
<keyword evidence="4 13" id="KW-0436">Ligase</keyword>
<comment type="catalytic activity">
    <reaction evidence="12 13">
        <text>tRNA(Thr) + L-threonine + ATP = L-threonyl-tRNA(Thr) + AMP + diphosphate + H(+)</text>
        <dbReference type="Rhea" id="RHEA:24624"/>
        <dbReference type="Rhea" id="RHEA-COMP:9670"/>
        <dbReference type="Rhea" id="RHEA-COMP:9704"/>
        <dbReference type="ChEBI" id="CHEBI:15378"/>
        <dbReference type="ChEBI" id="CHEBI:30616"/>
        <dbReference type="ChEBI" id="CHEBI:33019"/>
        <dbReference type="ChEBI" id="CHEBI:57926"/>
        <dbReference type="ChEBI" id="CHEBI:78442"/>
        <dbReference type="ChEBI" id="CHEBI:78534"/>
        <dbReference type="ChEBI" id="CHEBI:456215"/>
        <dbReference type="EC" id="6.1.1.3"/>
    </reaction>
</comment>
<dbReference type="GO" id="GO:0005524">
    <property type="term" value="F:ATP binding"/>
    <property type="evidence" value="ECO:0007669"/>
    <property type="project" value="UniProtKB-UniRule"/>
</dbReference>
<dbReference type="GO" id="GO:0046872">
    <property type="term" value="F:metal ion binding"/>
    <property type="evidence" value="ECO:0007669"/>
    <property type="project" value="UniProtKB-KW"/>
</dbReference>
<dbReference type="FunFam" id="3.30.980.10:FF:000005">
    <property type="entry name" value="Threonyl-tRNA synthetase, mitochondrial"/>
    <property type="match status" value="1"/>
</dbReference>
<feature type="binding site" evidence="13">
    <location>
        <position position="458"/>
    </location>
    <ligand>
        <name>Zn(2+)</name>
        <dbReference type="ChEBI" id="CHEBI:29105"/>
        <note>catalytic</note>
    </ligand>
</feature>
<dbReference type="InterPro" id="IPR047246">
    <property type="entry name" value="ThrRS_anticodon"/>
</dbReference>
<dbReference type="GO" id="GO:0005737">
    <property type="term" value="C:cytoplasm"/>
    <property type="evidence" value="ECO:0007669"/>
    <property type="project" value="UniProtKB-SubCell"/>
</dbReference>
<dbReference type="Pfam" id="PF00587">
    <property type="entry name" value="tRNA-synt_2b"/>
    <property type="match status" value="1"/>
</dbReference>
<evidence type="ECO:0000256" key="3">
    <source>
        <dbReference type="ARBA" id="ARBA00022555"/>
    </source>
</evidence>
<keyword evidence="2 13" id="KW-0963">Cytoplasm</keyword>
<evidence type="ECO:0000256" key="6">
    <source>
        <dbReference type="ARBA" id="ARBA00022741"/>
    </source>
</evidence>
<dbReference type="InterPro" id="IPR018163">
    <property type="entry name" value="Thr/Ala-tRNA-synth_IIc_edit"/>
</dbReference>
<dbReference type="PANTHER" id="PTHR11451">
    <property type="entry name" value="THREONINE-TRNA LIGASE"/>
    <property type="match status" value="1"/>
</dbReference>
<dbReference type="InterPro" id="IPR036621">
    <property type="entry name" value="Anticodon-bd_dom_sf"/>
</dbReference>
<evidence type="ECO:0000313" key="15">
    <source>
        <dbReference type="EMBL" id="OGK40614.1"/>
    </source>
</evidence>
<keyword evidence="11 13" id="KW-0030">Aminoacyl-tRNA synthetase</keyword>
<dbReference type="InterPro" id="IPR002314">
    <property type="entry name" value="aa-tRNA-synt_IIb"/>
</dbReference>
<comment type="cofactor">
    <cofactor evidence="13">
        <name>Zn(2+)</name>
        <dbReference type="ChEBI" id="CHEBI:29105"/>
    </cofactor>
    <text evidence="13">Binds 1 zinc ion per subunit.</text>
</comment>
<dbReference type="SUPFAM" id="SSF55186">
    <property type="entry name" value="ThrRS/AlaRS common domain"/>
    <property type="match status" value="1"/>
</dbReference>
<protein>
    <recommendedName>
        <fullName evidence="13">Threonine--tRNA ligase</fullName>
        <ecNumber evidence="13">6.1.1.3</ecNumber>
    </recommendedName>
    <alternativeName>
        <fullName evidence="13">Threonyl-tRNA synthetase</fullName>
        <shortName evidence="13">ThrRS</shortName>
    </alternativeName>
</protein>
<comment type="similarity">
    <text evidence="1 13">Belongs to the class-II aminoacyl-tRNA synthetase family.</text>
</comment>
<evidence type="ECO:0000313" key="16">
    <source>
        <dbReference type="Proteomes" id="UP000177698"/>
    </source>
</evidence>
<dbReference type="GO" id="GO:0006435">
    <property type="term" value="P:threonyl-tRNA aminoacylation"/>
    <property type="evidence" value="ECO:0007669"/>
    <property type="project" value="UniProtKB-UniRule"/>
</dbReference>
<dbReference type="AlphaFoldDB" id="A0A1F7IB84"/>
<feature type="binding site" evidence="13">
    <location>
        <position position="277"/>
    </location>
    <ligand>
        <name>Zn(2+)</name>
        <dbReference type="ChEBI" id="CHEBI:29105"/>
        <note>catalytic</note>
    </ligand>
</feature>
<comment type="subcellular location">
    <subcellularLocation>
        <location evidence="13">Cytoplasm</location>
    </subcellularLocation>
</comment>
<accession>A0A1F7IB84</accession>
<keyword evidence="10 13" id="KW-0648">Protein biosynthesis</keyword>
<dbReference type="CDD" id="cd00771">
    <property type="entry name" value="ThrRS_core"/>
    <property type="match status" value="1"/>
</dbReference>
<evidence type="ECO:0000256" key="5">
    <source>
        <dbReference type="ARBA" id="ARBA00022723"/>
    </source>
</evidence>
<name>A0A1F7IB84_9BACT</name>
<keyword evidence="8 13" id="KW-0067">ATP-binding</keyword>
<evidence type="ECO:0000256" key="8">
    <source>
        <dbReference type="ARBA" id="ARBA00022840"/>
    </source>
</evidence>
<proteinExistence type="inferred from homology"/>
<keyword evidence="3 13" id="KW-0820">tRNA-binding</keyword>
<dbReference type="PANTHER" id="PTHR11451:SF44">
    <property type="entry name" value="THREONINE--TRNA LIGASE, CHLOROPLASTIC_MITOCHONDRIAL 2"/>
    <property type="match status" value="1"/>
</dbReference>
<dbReference type="InterPro" id="IPR045864">
    <property type="entry name" value="aa-tRNA-synth_II/BPL/LPL"/>
</dbReference>
<dbReference type="Gene3D" id="3.30.980.10">
    <property type="entry name" value="Threonyl-trna Synthetase, Chain A, domain 2"/>
    <property type="match status" value="1"/>
</dbReference>
<dbReference type="InterPro" id="IPR033728">
    <property type="entry name" value="ThrRS_core"/>
</dbReference>
<evidence type="ECO:0000256" key="1">
    <source>
        <dbReference type="ARBA" id="ARBA00008226"/>
    </source>
</evidence>
<evidence type="ECO:0000256" key="2">
    <source>
        <dbReference type="ARBA" id="ARBA00022490"/>
    </source>
</evidence>
<dbReference type="PROSITE" id="PS50862">
    <property type="entry name" value="AA_TRNA_LIGASE_II"/>
    <property type="match status" value="1"/>
</dbReference>
<dbReference type="InterPro" id="IPR002320">
    <property type="entry name" value="Thr-tRNA-ligase_IIa"/>
</dbReference>
<dbReference type="Proteomes" id="UP000177698">
    <property type="component" value="Unassembled WGS sequence"/>
</dbReference>
<evidence type="ECO:0000256" key="10">
    <source>
        <dbReference type="ARBA" id="ARBA00022917"/>
    </source>
</evidence>
<evidence type="ECO:0000256" key="12">
    <source>
        <dbReference type="ARBA" id="ARBA00049515"/>
    </source>
</evidence>
<dbReference type="InterPro" id="IPR004154">
    <property type="entry name" value="Anticodon-bd"/>
</dbReference>
<dbReference type="FunFam" id="3.40.50.800:FF:000001">
    <property type="entry name" value="Threonine--tRNA ligase"/>
    <property type="match status" value="1"/>
</dbReference>
<dbReference type="GO" id="GO:0000049">
    <property type="term" value="F:tRNA binding"/>
    <property type="evidence" value="ECO:0007669"/>
    <property type="project" value="UniProtKB-KW"/>
</dbReference>
<dbReference type="GO" id="GO:0004829">
    <property type="term" value="F:threonine-tRNA ligase activity"/>
    <property type="evidence" value="ECO:0007669"/>
    <property type="project" value="UniProtKB-UniRule"/>
</dbReference>
<dbReference type="InterPro" id="IPR012947">
    <property type="entry name" value="tRNA_SAD"/>
</dbReference>
<keyword evidence="6 13" id="KW-0547">Nucleotide-binding</keyword>
<evidence type="ECO:0000259" key="14">
    <source>
        <dbReference type="PROSITE" id="PS50862"/>
    </source>
</evidence>
<evidence type="ECO:0000256" key="4">
    <source>
        <dbReference type="ARBA" id="ARBA00022598"/>
    </source>
</evidence>
<dbReference type="SUPFAM" id="SSF55681">
    <property type="entry name" value="Class II aaRS and biotin synthetases"/>
    <property type="match status" value="1"/>
</dbReference>
<dbReference type="FunFam" id="3.30.930.10:FF:000002">
    <property type="entry name" value="Threonine--tRNA ligase"/>
    <property type="match status" value="1"/>
</dbReference>
<dbReference type="InterPro" id="IPR006195">
    <property type="entry name" value="aa-tRNA-synth_II"/>
</dbReference>
<comment type="subunit">
    <text evidence="13">Homodimer.</text>
</comment>
<dbReference type="PRINTS" id="PR01047">
    <property type="entry name" value="TRNASYNTHTHR"/>
</dbReference>
<dbReference type="CDD" id="cd00860">
    <property type="entry name" value="ThrRS_anticodon"/>
    <property type="match status" value="1"/>
</dbReference>
<organism evidence="15 16">
    <name type="scientific">Candidatus Roizmanbacteria bacterium RIFCSPLOWO2_01_FULL_37_12</name>
    <dbReference type="NCBI Taxonomy" id="1802056"/>
    <lineage>
        <taxon>Bacteria</taxon>
        <taxon>Candidatus Roizmaniibacteriota</taxon>
    </lineage>
</organism>
<evidence type="ECO:0000256" key="13">
    <source>
        <dbReference type="HAMAP-Rule" id="MF_00184"/>
    </source>
</evidence>
<evidence type="ECO:0000256" key="11">
    <source>
        <dbReference type="ARBA" id="ARBA00023146"/>
    </source>
</evidence>
<keyword evidence="7 13" id="KW-0862">Zinc</keyword>
<dbReference type="NCBIfam" id="TIGR00418">
    <property type="entry name" value="thrS"/>
    <property type="match status" value="1"/>
</dbReference>
<keyword evidence="5 13" id="KW-0479">Metal-binding</keyword>
<feature type="binding site" evidence="13">
    <location>
        <position position="328"/>
    </location>
    <ligand>
        <name>Zn(2+)</name>
        <dbReference type="ChEBI" id="CHEBI:29105"/>
        <note>catalytic</note>
    </ligand>
</feature>
<dbReference type="SUPFAM" id="SSF52954">
    <property type="entry name" value="Class II aaRS ABD-related"/>
    <property type="match status" value="1"/>
</dbReference>
<dbReference type="Pfam" id="PF03129">
    <property type="entry name" value="HGTP_anticodon"/>
    <property type="match status" value="1"/>
</dbReference>
<dbReference type="EMBL" id="MGAG01000023">
    <property type="protein sequence ID" value="OGK40614.1"/>
    <property type="molecule type" value="Genomic_DNA"/>
</dbReference>
<evidence type="ECO:0000256" key="7">
    <source>
        <dbReference type="ARBA" id="ARBA00022833"/>
    </source>
</evidence>
<comment type="caution">
    <text evidence="15">The sequence shown here is derived from an EMBL/GenBank/DDBJ whole genome shotgun (WGS) entry which is preliminary data.</text>
</comment>
<gene>
    <name evidence="13" type="primary">thrS</name>
    <name evidence="15" type="ORF">A2954_00365</name>
</gene>
<feature type="domain" description="Aminoacyl-transfer RNA synthetases class-II family profile" evidence="14">
    <location>
        <begin position="183"/>
        <end position="481"/>
    </location>
</feature>
<dbReference type="STRING" id="1802056.A2954_00365"/>
<reference evidence="15 16" key="1">
    <citation type="journal article" date="2016" name="Nat. Commun.">
        <title>Thousands of microbial genomes shed light on interconnected biogeochemical processes in an aquifer system.</title>
        <authorList>
            <person name="Anantharaman K."/>
            <person name="Brown C.T."/>
            <person name="Hug L.A."/>
            <person name="Sharon I."/>
            <person name="Castelle C.J."/>
            <person name="Probst A.J."/>
            <person name="Thomas B.C."/>
            <person name="Singh A."/>
            <person name="Wilkins M.J."/>
            <person name="Karaoz U."/>
            <person name="Brodie E.L."/>
            <person name="Williams K.H."/>
            <person name="Hubbard S.S."/>
            <person name="Banfield J.F."/>
        </authorList>
    </citation>
    <scope>NUCLEOTIDE SEQUENCE [LARGE SCALE GENOMIC DNA]</scope>
</reference>
<dbReference type="Gene3D" id="3.30.54.20">
    <property type="match status" value="1"/>
</dbReference>
<dbReference type="Gene3D" id="3.40.50.800">
    <property type="entry name" value="Anticodon-binding domain"/>
    <property type="match status" value="1"/>
</dbReference>
<dbReference type="SMART" id="SM00863">
    <property type="entry name" value="tRNA_SAD"/>
    <property type="match status" value="1"/>
</dbReference>
<dbReference type="Gene3D" id="3.30.930.10">
    <property type="entry name" value="Bira Bifunctional Protein, Domain 2"/>
    <property type="match status" value="1"/>
</dbReference>
<dbReference type="HAMAP" id="MF_00184">
    <property type="entry name" value="Thr_tRNA_synth"/>
    <property type="match status" value="1"/>
</dbReference>